<name>A0A381R5K1_9ZZZZ</name>
<reference evidence="1" key="1">
    <citation type="submission" date="2018-05" db="EMBL/GenBank/DDBJ databases">
        <authorList>
            <person name="Lanie J.A."/>
            <person name="Ng W.-L."/>
            <person name="Kazmierczak K.M."/>
            <person name="Andrzejewski T.M."/>
            <person name="Davidsen T.M."/>
            <person name="Wayne K.J."/>
            <person name="Tettelin H."/>
            <person name="Glass J.I."/>
            <person name="Rusch D."/>
            <person name="Podicherti R."/>
            <person name="Tsui H.-C.T."/>
            <person name="Winkler M.E."/>
        </authorList>
    </citation>
    <scope>NUCLEOTIDE SEQUENCE</scope>
</reference>
<organism evidence="1">
    <name type="scientific">marine metagenome</name>
    <dbReference type="NCBI Taxonomy" id="408172"/>
    <lineage>
        <taxon>unclassified sequences</taxon>
        <taxon>metagenomes</taxon>
        <taxon>ecological metagenomes</taxon>
    </lineage>
</organism>
<accession>A0A381R5K1</accession>
<dbReference type="EMBL" id="UINC01001663">
    <property type="protein sequence ID" value="SUZ86079.1"/>
    <property type="molecule type" value="Genomic_DNA"/>
</dbReference>
<proteinExistence type="predicted"/>
<dbReference type="AlphaFoldDB" id="A0A381R5K1"/>
<evidence type="ECO:0000313" key="1">
    <source>
        <dbReference type="EMBL" id="SUZ86079.1"/>
    </source>
</evidence>
<protein>
    <submittedName>
        <fullName evidence="1">Uncharacterized protein</fullName>
    </submittedName>
</protein>
<gene>
    <name evidence="1" type="ORF">METZ01_LOCUS38933</name>
</gene>
<sequence>MIKSLFKMSIFCKLEFTISSPSVMMMLERGSKGSG</sequence>